<dbReference type="PANTHER" id="PTHR30349:SF41">
    <property type="entry name" value="INTEGRASE_RECOMBINASE PROTEIN MJ0367-RELATED"/>
    <property type="match status" value="1"/>
</dbReference>
<evidence type="ECO:0000256" key="1">
    <source>
        <dbReference type="ARBA" id="ARBA00008857"/>
    </source>
</evidence>
<dbReference type="InterPro" id="IPR050090">
    <property type="entry name" value="Tyrosine_recombinase_XerCD"/>
</dbReference>
<protein>
    <submittedName>
        <fullName evidence="5">Tyrosine-type recombinase/integrase</fullName>
    </submittedName>
</protein>
<dbReference type="PROSITE" id="PS51898">
    <property type="entry name" value="TYR_RECOMBINASE"/>
    <property type="match status" value="1"/>
</dbReference>
<reference evidence="5" key="1">
    <citation type="submission" date="2022-07" db="EMBL/GenBank/DDBJ databases">
        <title>Arcobacter roscoffensis sp. nov., a marine bacterium isolated from coastal seawater collected from Roscoff, France.</title>
        <authorList>
            <person name="Pascual J."/>
            <person name="Lepeaux C."/>
            <person name="Methner A."/>
            <person name="Overmann J."/>
        </authorList>
    </citation>
    <scope>NUCLEOTIDE SEQUENCE</scope>
    <source>
        <strain evidence="5">ARW1-2F2</strain>
    </source>
</reference>
<evidence type="ECO:0000313" key="5">
    <source>
        <dbReference type="EMBL" id="UTJ07105.1"/>
    </source>
</evidence>
<sequence length="632" mass="72944">MKNVLTKLENVTTEKELYSLFKDEKFPNSGNSNFFDRSISLVATGGILTNYEVKVEGIPGFYIRLLLFLKLSGLMGNIPKGNGQYSYFGYLHSFMYTVTNYSNIKRIDDIDSNIVDKYIIDNVDIEKFTSTHIRKKILTFTEYLSFNIKLPFFLQVNEQILESVRFKQLVSDGKKEAVEKINGVGLRKTYPLVDLKIIISDSINYIESHSNDCLEAARIYKKIQNLNSELKYRTIYKVFMETEIQFEEPILKKIQKKVLLSKTKYLNAGNGKNLGRSINEIPVNSLHRCVEQLEVSCVAVILLMTGMRVGELTMLDRNIEISHDEHYYLDRIVYKTAETADGESLSMPVPLICKKALEILSELAYIKDGKKTGSIILTALEYKNVQSVRPIRINQLLIRYCERLNLDPITPHQFRHAMAFLIVHINESDGLELARMFLGHSSIIMTLQYMAYYNNEIKDAIDELTKEESIYFVEKITKYVYEKKKIFGYKGERLMPNHKFAGQQVEDFVKLMRKGLLKLIEEEKLAIIQTPVSLCMHDLSKYEDLSCQRGFNIKDIVANGPAPSRCKGANCANALFFEEHIEKLKDNMYADIEPSLKERLEKNTYFMEAGGFEQDPYRKVIKDYDNYKKTGS</sequence>
<dbReference type="SUPFAM" id="SSF56349">
    <property type="entry name" value="DNA breaking-rejoining enzymes"/>
    <property type="match status" value="1"/>
</dbReference>
<dbReference type="RefSeq" id="WP_254577284.1">
    <property type="nucleotide sequence ID" value="NZ_CP100595.1"/>
</dbReference>
<dbReference type="Gene3D" id="1.10.443.10">
    <property type="entry name" value="Intergrase catalytic core"/>
    <property type="match status" value="1"/>
</dbReference>
<dbReference type="Pfam" id="PF00589">
    <property type="entry name" value="Phage_integrase"/>
    <property type="match status" value="1"/>
</dbReference>
<dbReference type="PANTHER" id="PTHR30349">
    <property type="entry name" value="PHAGE INTEGRASE-RELATED"/>
    <property type="match status" value="1"/>
</dbReference>
<keyword evidence="6" id="KW-1185">Reference proteome</keyword>
<name>A0ABY5E7E7_9BACT</name>
<evidence type="ECO:0000313" key="6">
    <source>
        <dbReference type="Proteomes" id="UP001060012"/>
    </source>
</evidence>
<proteinExistence type="inferred from homology"/>
<evidence type="ECO:0000256" key="3">
    <source>
        <dbReference type="ARBA" id="ARBA00023172"/>
    </source>
</evidence>
<keyword evidence="3" id="KW-0233">DNA recombination</keyword>
<feature type="domain" description="Tyr recombinase" evidence="4">
    <location>
        <begin position="261"/>
        <end position="462"/>
    </location>
</feature>
<dbReference type="InterPro" id="IPR002104">
    <property type="entry name" value="Integrase_catalytic"/>
</dbReference>
<dbReference type="EMBL" id="CP100595">
    <property type="protein sequence ID" value="UTJ07105.1"/>
    <property type="molecule type" value="Genomic_DNA"/>
</dbReference>
<accession>A0ABY5E7E7</accession>
<organism evidence="5 6">
    <name type="scientific">Arcobacter roscoffensis</name>
    <dbReference type="NCBI Taxonomy" id="2961520"/>
    <lineage>
        <taxon>Bacteria</taxon>
        <taxon>Pseudomonadati</taxon>
        <taxon>Campylobacterota</taxon>
        <taxon>Epsilonproteobacteria</taxon>
        <taxon>Campylobacterales</taxon>
        <taxon>Arcobacteraceae</taxon>
        <taxon>Arcobacter</taxon>
    </lineage>
</organism>
<evidence type="ECO:0000259" key="4">
    <source>
        <dbReference type="PROSITE" id="PS51898"/>
    </source>
</evidence>
<evidence type="ECO:0000256" key="2">
    <source>
        <dbReference type="ARBA" id="ARBA00023125"/>
    </source>
</evidence>
<dbReference type="InterPro" id="IPR011010">
    <property type="entry name" value="DNA_brk_join_enz"/>
</dbReference>
<comment type="similarity">
    <text evidence="1">Belongs to the 'phage' integrase family.</text>
</comment>
<dbReference type="Proteomes" id="UP001060012">
    <property type="component" value="Chromosome"/>
</dbReference>
<dbReference type="InterPro" id="IPR013762">
    <property type="entry name" value="Integrase-like_cat_sf"/>
</dbReference>
<keyword evidence="2" id="KW-0238">DNA-binding</keyword>
<gene>
    <name evidence="5" type="ORF">NJU99_03125</name>
</gene>